<keyword evidence="2" id="KW-0732">Signal</keyword>
<comment type="caution">
    <text evidence="3">The sequence shown here is derived from an EMBL/GenBank/DDBJ whole genome shotgun (WGS) entry which is preliminary data.</text>
</comment>
<protein>
    <submittedName>
        <fullName evidence="3">Esterase/lipase family protein</fullName>
    </submittedName>
</protein>
<dbReference type="Proteomes" id="UP001589887">
    <property type="component" value="Unassembled WGS sequence"/>
</dbReference>
<dbReference type="PANTHER" id="PTHR32015">
    <property type="entry name" value="FASTING INDUCED LIPASE"/>
    <property type="match status" value="1"/>
</dbReference>
<keyword evidence="4" id="KW-1185">Reference proteome</keyword>
<evidence type="ECO:0000256" key="1">
    <source>
        <dbReference type="SAM" id="MobiDB-lite"/>
    </source>
</evidence>
<reference evidence="3 4" key="1">
    <citation type="submission" date="2024-09" db="EMBL/GenBank/DDBJ databases">
        <authorList>
            <person name="Sun Q."/>
            <person name="Mori K."/>
        </authorList>
    </citation>
    <scope>NUCLEOTIDE SEQUENCE [LARGE SCALE GENOMIC DNA]</scope>
    <source>
        <strain evidence="3 4">JCM 4557</strain>
    </source>
</reference>
<accession>A0ABV6TA68</accession>
<dbReference type="InterPro" id="IPR029058">
    <property type="entry name" value="AB_hydrolase_fold"/>
</dbReference>
<organism evidence="3 4">
    <name type="scientific">Streptomyces noboritoensis</name>
    <dbReference type="NCBI Taxonomy" id="67337"/>
    <lineage>
        <taxon>Bacteria</taxon>
        <taxon>Bacillati</taxon>
        <taxon>Actinomycetota</taxon>
        <taxon>Actinomycetes</taxon>
        <taxon>Kitasatosporales</taxon>
        <taxon>Streptomycetaceae</taxon>
        <taxon>Streptomyces</taxon>
    </lineage>
</organism>
<feature type="signal peptide" evidence="2">
    <location>
        <begin position="1"/>
        <end position="22"/>
    </location>
</feature>
<dbReference type="EMBL" id="JBHMQV010000001">
    <property type="protein sequence ID" value="MFC0842318.1"/>
    <property type="molecule type" value="Genomic_DNA"/>
</dbReference>
<feature type="chain" id="PRO_5047499264" evidence="2">
    <location>
        <begin position="23"/>
        <end position="326"/>
    </location>
</feature>
<dbReference type="SUPFAM" id="SSF53474">
    <property type="entry name" value="alpha/beta-Hydrolases"/>
    <property type="match status" value="1"/>
</dbReference>
<sequence>MPHRFGTAVAAAVCSLAPLGSAVPAAAVQPADHQPRHSTVLGAFAATLLSPATANSRPPGANTDPDSPCLPGTNLHDHPRPVVLIHGTVENAYDNWNVLAPALANAGYCVYALNYGATGSPLNALGAKATGRIEDSARELATYVDRVLRTTGARKVDLVGHSQGAGPMPRQYLKFEGGATKVHRLVGLAPDNHGTTLSGLDSALKAVAPVTDAALGPAPLQQVTGSPFQTALNEGGDTMPGVKYTVLATAYDKVVTPYTSGFLTAPPNDPGAVTNITLQDVCPNDTSGHADIPYSPNAVNLTLDALDPTHRATWTCTNVVPFPPLP</sequence>
<dbReference type="PANTHER" id="PTHR32015:SF1">
    <property type="entry name" value="LIPASE"/>
    <property type="match status" value="1"/>
</dbReference>
<name>A0ABV6TA68_9ACTN</name>
<evidence type="ECO:0000313" key="3">
    <source>
        <dbReference type="EMBL" id="MFC0842318.1"/>
    </source>
</evidence>
<feature type="region of interest" description="Disordered" evidence="1">
    <location>
        <begin position="52"/>
        <end position="75"/>
    </location>
</feature>
<evidence type="ECO:0000256" key="2">
    <source>
        <dbReference type="SAM" id="SignalP"/>
    </source>
</evidence>
<dbReference type="Gene3D" id="3.40.50.1820">
    <property type="entry name" value="alpha/beta hydrolase"/>
    <property type="match status" value="1"/>
</dbReference>
<gene>
    <name evidence="3" type="ORF">ACFH04_01000</name>
</gene>
<dbReference type="Pfam" id="PF01674">
    <property type="entry name" value="Lipase_2"/>
    <property type="match status" value="1"/>
</dbReference>
<dbReference type="InterPro" id="IPR002918">
    <property type="entry name" value="Lipase_EstA/Esterase_EstB"/>
</dbReference>
<evidence type="ECO:0000313" key="4">
    <source>
        <dbReference type="Proteomes" id="UP001589887"/>
    </source>
</evidence>
<proteinExistence type="predicted"/>
<dbReference type="RefSeq" id="WP_190093540.1">
    <property type="nucleotide sequence ID" value="NZ_JBHMQV010000001.1"/>
</dbReference>